<name>A0A286RG46_9BACT</name>
<reference evidence="3 4" key="1">
    <citation type="journal article" name="Front. Microbiol.">
        <title>Sugar Metabolism of the First Thermophilic Planctomycete Thermogutta terrifontis: Comparative Genomic and Transcriptomic Approaches.</title>
        <authorList>
            <person name="Elcheninov A.G."/>
            <person name="Menzel P."/>
            <person name="Gudbergsdottir S.R."/>
            <person name="Slesarev A.I."/>
            <person name="Kadnikov V.V."/>
            <person name="Krogh A."/>
            <person name="Bonch-Osmolovskaya E.A."/>
            <person name="Peng X."/>
            <person name="Kublanov I.V."/>
        </authorList>
    </citation>
    <scope>NUCLEOTIDE SEQUENCE [LARGE SCALE GENOMIC DNA]</scope>
    <source>
        <strain evidence="3 4">R1</strain>
    </source>
</reference>
<feature type="transmembrane region" description="Helical" evidence="2">
    <location>
        <begin position="55"/>
        <end position="75"/>
    </location>
</feature>
<sequence>MRQSQPPPEVSLTSTTEPQRPTEQRVTTVGKGQAAPVLLSSVTEGMLTALEGGSVTLAAACGVLAVIVFSGIVWLGHSSPVSGIAEVFLLVLVLLAAGHYFLWTAVERAIPCRRKSPLVVGGALVLSTGAALAGALVLFLRGLTAESYREWWGMLVVLILVTLTAVYIRNIFNPARNARSLIANMSRTWAAFCQPRPIFSPRTLWRQQSVSCWRSVDGDVAVVAAVIGGIPFSLLRRGSKRRQASDFPGGRWPKRGIRARAKVGVLFKAWRAIGREEERWVSDHFVGLENGERVRVVHCEFSPPFDHLPQVIARVVRPDGLRARVLRSYPYGARIELRRSVPGPALTVHLRVRASAQRRIWQKV</sequence>
<feature type="transmembrane region" description="Helical" evidence="2">
    <location>
        <begin position="87"/>
        <end position="106"/>
    </location>
</feature>
<keyword evidence="4" id="KW-1185">Reference proteome</keyword>
<dbReference type="KEGG" id="ttf:THTE_2322"/>
<protein>
    <submittedName>
        <fullName evidence="3">Uncharacterized protein</fullName>
    </submittedName>
</protein>
<accession>A0A286RG46</accession>
<evidence type="ECO:0000256" key="1">
    <source>
        <dbReference type="SAM" id="MobiDB-lite"/>
    </source>
</evidence>
<proteinExistence type="predicted"/>
<feature type="compositionally biased region" description="Polar residues" evidence="1">
    <location>
        <begin position="11"/>
        <end position="27"/>
    </location>
</feature>
<dbReference type="EMBL" id="CP018477">
    <property type="protein sequence ID" value="ASV74924.1"/>
    <property type="molecule type" value="Genomic_DNA"/>
</dbReference>
<evidence type="ECO:0000313" key="3">
    <source>
        <dbReference type="EMBL" id="ASV74924.1"/>
    </source>
</evidence>
<evidence type="ECO:0000256" key="2">
    <source>
        <dbReference type="SAM" id="Phobius"/>
    </source>
</evidence>
<feature type="transmembrane region" description="Helical" evidence="2">
    <location>
        <begin position="118"/>
        <end position="139"/>
    </location>
</feature>
<dbReference type="Proteomes" id="UP000215086">
    <property type="component" value="Chromosome"/>
</dbReference>
<keyword evidence="2" id="KW-0472">Membrane</keyword>
<feature type="region of interest" description="Disordered" evidence="1">
    <location>
        <begin position="1"/>
        <end position="31"/>
    </location>
</feature>
<evidence type="ECO:0000313" key="4">
    <source>
        <dbReference type="Proteomes" id="UP000215086"/>
    </source>
</evidence>
<feature type="transmembrane region" description="Helical" evidence="2">
    <location>
        <begin position="151"/>
        <end position="172"/>
    </location>
</feature>
<organism evidence="3 4">
    <name type="scientific">Thermogutta terrifontis</name>
    <dbReference type="NCBI Taxonomy" id="1331910"/>
    <lineage>
        <taxon>Bacteria</taxon>
        <taxon>Pseudomonadati</taxon>
        <taxon>Planctomycetota</taxon>
        <taxon>Planctomycetia</taxon>
        <taxon>Pirellulales</taxon>
        <taxon>Thermoguttaceae</taxon>
        <taxon>Thermogutta</taxon>
    </lineage>
</organism>
<dbReference type="AlphaFoldDB" id="A0A286RG46"/>
<gene>
    <name evidence="3" type="ORF">THTE_2322</name>
</gene>
<keyword evidence="2" id="KW-0812">Transmembrane</keyword>
<keyword evidence="2" id="KW-1133">Transmembrane helix</keyword>